<evidence type="ECO:0000313" key="3">
    <source>
        <dbReference type="Proteomes" id="UP000789706"/>
    </source>
</evidence>
<dbReference type="Gene3D" id="3.10.110.10">
    <property type="entry name" value="Ubiquitin Conjugating Enzyme"/>
    <property type="match status" value="1"/>
</dbReference>
<evidence type="ECO:0000313" key="2">
    <source>
        <dbReference type="EMBL" id="CAG8597399.1"/>
    </source>
</evidence>
<dbReference type="CDD" id="cd23814">
    <property type="entry name" value="UEV_AKTIP"/>
    <property type="match status" value="1"/>
</dbReference>
<dbReference type="InterPro" id="IPR016135">
    <property type="entry name" value="UBQ-conjugating_enzyme/RWD"/>
</dbReference>
<feature type="compositionally biased region" description="Basic and acidic residues" evidence="1">
    <location>
        <begin position="18"/>
        <end position="29"/>
    </location>
</feature>
<dbReference type="EMBL" id="CAJVPK010001748">
    <property type="protein sequence ID" value="CAG8597399.1"/>
    <property type="molecule type" value="Genomic_DNA"/>
</dbReference>
<feature type="compositionally biased region" description="Polar residues" evidence="1">
    <location>
        <begin position="181"/>
        <end position="196"/>
    </location>
</feature>
<feature type="region of interest" description="Disordered" evidence="1">
    <location>
        <begin position="164"/>
        <end position="196"/>
    </location>
</feature>
<dbReference type="OrthoDB" id="5596422at2759"/>
<evidence type="ECO:0000256" key="1">
    <source>
        <dbReference type="SAM" id="MobiDB-lite"/>
    </source>
</evidence>
<reference evidence="2" key="1">
    <citation type="submission" date="2021-06" db="EMBL/GenBank/DDBJ databases">
        <authorList>
            <person name="Kallberg Y."/>
            <person name="Tangrot J."/>
            <person name="Rosling A."/>
        </authorList>
    </citation>
    <scope>NUCLEOTIDE SEQUENCE</scope>
    <source>
        <strain evidence="2">AZ414A</strain>
    </source>
</reference>
<comment type="caution">
    <text evidence="2">The sequence shown here is derived from an EMBL/GenBank/DDBJ whole genome shotgun (WGS) entry which is preliminary data.</text>
</comment>
<sequence length="196" mass="22811">MQTTTSFYRLSGSGLKNNQRDDEGNDERGGTNLRNPKHCPSGVYVMPSDNFYTWYGVLFVHKGYYKNERPPGVQFILDLINNEVPFHPLIDPETGNFSLTQQFKDWAPHKYYIFHILHYLKKSFKKGVLDNLSKKHCPNEKAFTTYKENPKQFENMAKQCSKLSTSETLTERERPNHTSRRTYSVSSINSFVPSQQ</sequence>
<dbReference type="AlphaFoldDB" id="A0A9N9CCZ6"/>
<proteinExistence type="predicted"/>
<keyword evidence="3" id="KW-1185">Reference proteome</keyword>
<dbReference type="Proteomes" id="UP000789706">
    <property type="component" value="Unassembled WGS sequence"/>
</dbReference>
<name>A0A9N9CCZ6_9GLOM</name>
<feature type="region of interest" description="Disordered" evidence="1">
    <location>
        <begin position="1"/>
        <end position="36"/>
    </location>
</feature>
<gene>
    <name evidence="2" type="ORF">DEBURN_LOCUS9354</name>
</gene>
<organism evidence="2 3">
    <name type="scientific">Diversispora eburnea</name>
    <dbReference type="NCBI Taxonomy" id="1213867"/>
    <lineage>
        <taxon>Eukaryota</taxon>
        <taxon>Fungi</taxon>
        <taxon>Fungi incertae sedis</taxon>
        <taxon>Mucoromycota</taxon>
        <taxon>Glomeromycotina</taxon>
        <taxon>Glomeromycetes</taxon>
        <taxon>Diversisporales</taxon>
        <taxon>Diversisporaceae</taxon>
        <taxon>Diversispora</taxon>
    </lineage>
</organism>
<dbReference type="SUPFAM" id="SSF54495">
    <property type="entry name" value="UBC-like"/>
    <property type="match status" value="1"/>
</dbReference>
<accession>A0A9N9CCZ6</accession>
<protein>
    <submittedName>
        <fullName evidence="2">6609_t:CDS:1</fullName>
    </submittedName>
</protein>